<keyword evidence="9" id="KW-0143">Chaperone</keyword>
<feature type="chain" id="PRO_5014394299" description="protein disulfide-isomerase" evidence="14">
    <location>
        <begin position="20"/>
        <end position="466"/>
    </location>
</feature>
<dbReference type="Gene3D" id="3.40.30.10">
    <property type="entry name" value="Glutaredoxin"/>
    <property type="match status" value="4"/>
</dbReference>
<keyword evidence="6" id="KW-0677">Repeat</keyword>
<dbReference type="Pfam" id="PF13098">
    <property type="entry name" value="Thioredoxin_2"/>
    <property type="match status" value="1"/>
</dbReference>
<dbReference type="AlphaFoldDB" id="A0A2K6FJF5"/>
<evidence type="ECO:0000256" key="1">
    <source>
        <dbReference type="ARBA" id="ARBA00001182"/>
    </source>
</evidence>
<accession>A0A2K6FJF5</accession>
<evidence type="ECO:0000256" key="13">
    <source>
        <dbReference type="SAM" id="MobiDB-lite"/>
    </source>
</evidence>
<evidence type="ECO:0000256" key="12">
    <source>
        <dbReference type="RuleBase" id="RU004208"/>
    </source>
</evidence>
<evidence type="ECO:0000313" key="16">
    <source>
        <dbReference type="Ensembl" id="ENSPCOP00000014119.1"/>
    </source>
</evidence>
<feature type="domain" description="Thioredoxin" evidence="15">
    <location>
        <begin position="15"/>
        <end position="192"/>
    </location>
</feature>
<keyword evidence="10" id="KW-0413">Isomerase</keyword>
<comment type="subcellular location">
    <subcellularLocation>
        <location evidence="2">Endoplasmic reticulum lumen</location>
    </subcellularLocation>
</comment>
<dbReference type="CDD" id="cd02981">
    <property type="entry name" value="PDI_b_family"/>
    <property type="match status" value="1"/>
</dbReference>
<comment type="similarity">
    <text evidence="3 12">Belongs to the protein disulfide isomerase family.</text>
</comment>
<gene>
    <name evidence="16" type="primary">P4HB</name>
</gene>
<dbReference type="InterPro" id="IPR005788">
    <property type="entry name" value="PDI_thioredoxin-like_dom"/>
</dbReference>
<dbReference type="SUPFAM" id="SSF52833">
    <property type="entry name" value="Thioredoxin-like"/>
    <property type="match status" value="4"/>
</dbReference>
<dbReference type="PANTHER" id="PTHR18929">
    <property type="entry name" value="PROTEIN DISULFIDE ISOMERASE"/>
    <property type="match status" value="1"/>
</dbReference>
<dbReference type="CDD" id="cd02995">
    <property type="entry name" value="PDI_a_PDI_a'_C"/>
    <property type="match status" value="1"/>
</dbReference>
<dbReference type="PRINTS" id="PR00421">
    <property type="entry name" value="THIOREDOXIN"/>
</dbReference>
<proteinExistence type="inferred from homology"/>
<dbReference type="GO" id="GO:0009897">
    <property type="term" value="C:external side of plasma membrane"/>
    <property type="evidence" value="ECO:0007669"/>
    <property type="project" value="TreeGrafter"/>
</dbReference>
<sequence>MLSRALLCLTLAVAARVGADAPEEEDHVLVLRKSNFAEALAAHKYLLVEFYAPWCGHCKALAPEYAKAAGKLKAEGSEIRLAKVDATEESDLAQQYGVRGYPTIKFFKNGDTASPKEYTGDVESDFAKQFLQAAEAVDDIPFGITSNSDVFSKYQLDKDGVVLFKKFDEGRNNFEGEVTKENLLDFIKHNQLPLVIEFTEQTAPKIFGGEIKTHILLFLPKSVSDYDGKLSNFKKAAESFKGKILFIFIDSDHADNQRILEFFGLKKEECPAVRLITLEEEMTKYKPESDELTAETISEFCRRFLEGKIKPHLMSQELPEDWDKQPVKVLVGKNFEEVAFDEKKNVFVEFYAPWCGHCKQLAPIWDKLGESYKDHENIVIAKMDSTANEVEAVKVHSFPTLKFFPASPDRTVIDYSGERTLEGFKKFLESGGQDGAGDDDDLEDLEEAEEPDVEEDDDQKAVKDEL</sequence>
<dbReference type="PANTHER" id="PTHR18929:SF101">
    <property type="entry name" value="PROTEIN DISULFIDE-ISOMERASE"/>
    <property type="match status" value="1"/>
</dbReference>
<keyword evidence="11" id="KW-0676">Redox-active center</keyword>
<protein>
    <recommendedName>
        <fullName evidence="4">protein disulfide-isomerase</fullName>
        <ecNumber evidence="4">5.3.4.1</ecNumber>
    </recommendedName>
</protein>
<evidence type="ECO:0000256" key="2">
    <source>
        <dbReference type="ARBA" id="ARBA00004319"/>
    </source>
</evidence>
<keyword evidence="8" id="KW-1015">Disulfide bond</keyword>
<dbReference type="Proteomes" id="UP000233160">
    <property type="component" value="Unassembled WGS sequence"/>
</dbReference>
<evidence type="ECO:0000256" key="6">
    <source>
        <dbReference type="ARBA" id="ARBA00022737"/>
    </source>
</evidence>
<evidence type="ECO:0000256" key="14">
    <source>
        <dbReference type="SAM" id="SignalP"/>
    </source>
</evidence>
<dbReference type="Pfam" id="PF13848">
    <property type="entry name" value="Thioredoxin_6"/>
    <property type="match status" value="1"/>
</dbReference>
<dbReference type="FunFam" id="3.40.30.10:FF:000027">
    <property type="entry name" value="protein disulfide-isomerase A2"/>
    <property type="match status" value="1"/>
</dbReference>
<dbReference type="GO" id="GO:0005788">
    <property type="term" value="C:endoplasmic reticulum lumen"/>
    <property type="evidence" value="ECO:0007669"/>
    <property type="project" value="UniProtKB-SubCell"/>
</dbReference>
<dbReference type="GO" id="GO:0003756">
    <property type="term" value="F:protein disulfide isomerase activity"/>
    <property type="evidence" value="ECO:0007669"/>
    <property type="project" value="UniProtKB-EC"/>
</dbReference>
<evidence type="ECO:0000256" key="7">
    <source>
        <dbReference type="ARBA" id="ARBA00022824"/>
    </source>
</evidence>
<dbReference type="Ensembl" id="ENSPCOT00000024726.1">
    <property type="protein sequence ID" value="ENSPCOP00000014119.1"/>
    <property type="gene ID" value="ENSPCOG00000018728.1"/>
</dbReference>
<evidence type="ECO:0000313" key="17">
    <source>
        <dbReference type="Proteomes" id="UP000233160"/>
    </source>
</evidence>
<keyword evidence="17" id="KW-1185">Reference proteome</keyword>
<dbReference type="InterPro" id="IPR013766">
    <property type="entry name" value="Thioredoxin_domain"/>
</dbReference>
<dbReference type="GeneTree" id="ENSGT00940000157351"/>
<feature type="domain" description="Thioredoxin" evidence="15">
    <location>
        <begin position="307"/>
        <end position="433"/>
    </location>
</feature>
<evidence type="ECO:0000259" key="15">
    <source>
        <dbReference type="PROSITE" id="PS51352"/>
    </source>
</evidence>
<dbReference type="FunFam" id="3.40.30.10:FF:000023">
    <property type="entry name" value="Protein disulfide-isomerase"/>
    <property type="match status" value="1"/>
</dbReference>
<dbReference type="NCBIfam" id="TIGR01126">
    <property type="entry name" value="pdi_dom"/>
    <property type="match status" value="2"/>
</dbReference>
<dbReference type="PROSITE" id="PS00194">
    <property type="entry name" value="THIOREDOXIN_1"/>
    <property type="match status" value="2"/>
</dbReference>
<evidence type="ECO:0000256" key="8">
    <source>
        <dbReference type="ARBA" id="ARBA00023157"/>
    </source>
</evidence>
<dbReference type="GO" id="GO:0034976">
    <property type="term" value="P:response to endoplasmic reticulum stress"/>
    <property type="evidence" value="ECO:0007669"/>
    <property type="project" value="TreeGrafter"/>
</dbReference>
<keyword evidence="5 14" id="KW-0732">Signal</keyword>
<dbReference type="CDD" id="cd02961">
    <property type="entry name" value="PDI_a_family"/>
    <property type="match status" value="1"/>
</dbReference>
<dbReference type="InterPro" id="IPR017937">
    <property type="entry name" value="Thioredoxin_CS"/>
</dbReference>
<evidence type="ECO:0000256" key="3">
    <source>
        <dbReference type="ARBA" id="ARBA00006347"/>
    </source>
</evidence>
<dbReference type="InterPro" id="IPR012336">
    <property type="entry name" value="Thioredoxin-like_fold"/>
</dbReference>
<dbReference type="CDD" id="cd02982">
    <property type="entry name" value="PDI_b'_family"/>
    <property type="match status" value="1"/>
</dbReference>
<dbReference type="GO" id="GO:0006457">
    <property type="term" value="P:protein folding"/>
    <property type="evidence" value="ECO:0007669"/>
    <property type="project" value="TreeGrafter"/>
</dbReference>
<dbReference type="FunFam" id="3.40.30.10:FF:000030">
    <property type="entry name" value="Protein disulfide-isomerase"/>
    <property type="match status" value="1"/>
</dbReference>
<comment type="catalytic activity">
    <reaction evidence="1">
        <text>Catalyzes the rearrangement of -S-S- bonds in proteins.</text>
        <dbReference type="EC" id="5.3.4.1"/>
    </reaction>
</comment>
<feature type="region of interest" description="Disordered" evidence="13">
    <location>
        <begin position="428"/>
        <end position="466"/>
    </location>
</feature>
<organism evidence="16 17">
    <name type="scientific">Propithecus coquereli</name>
    <name type="common">Coquerel's sifaka</name>
    <name type="synonym">Propithecus verreauxi coquereli</name>
    <dbReference type="NCBI Taxonomy" id="379532"/>
    <lineage>
        <taxon>Eukaryota</taxon>
        <taxon>Metazoa</taxon>
        <taxon>Chordata</taxon>
        <taxon>Craniata</taxon>
        <taxon>Vertebrata</taxon>
        <taxon>Euteleostomi</taxon>
        <taxon>Mammalia</taxon>
        <taxon>Eutheria</taxon>
        <taxon>Euarchontoglires</taxon>
        <taxon>Primates</taxon>
        <taxon>Strepsirrhini</taxon>
        <taxon>Lemuriformes</taxon>
        <taxon>Indriidae</taxon>
        <taxon>Propithecus</taxon>
    </lineage>
</organism>
<evidence type="ECO:0000256" key="4">
    <source>
        <dbReference type="ARBA" id="ARBA00012723"/>
    </source>
</evidence>
<dbReference type="InterPro" id="IPR036249">
    <property type="entry name" value="Thioredoxin-like_sf"/>
</dbReference>
<evidence type="ECO:0000256" key="5">
    <source>
        <dbReference type="ARBA" id="ARBA00022729"/>
    </source>
</evidence>
<reference evidence="16" key="2">
    <citation type="submission" date="2025-09" db="UniProtKB">
        <authorList>
            <consortium name="Ensembl"/>
        </authorList>
    </citation>
    <scope>IDENTIFICATION</scope>
</reference>
<name>A0A2K6FJF5_PROCO</name>
<feature type="signal peptide" evidence="14">
    <location>
        <begin position="1"/>
        <end position="19"/>
    </location>
</feature>
<keyword evidence="7" id="KW-0256">Endoplasmic reticulum</keyword>
<evidence type="ECO:0000256" key="10">
    <source>
        <dbReference type="ARBA" id="ARBA00023235"/>
    </source>
</evidence>
<feature type="compositionally biased region" description="Acidic residues" evidence="13">
    <location>
        <begin position="436"/>
        <end position="458"/>
    </location>
</feature>
<dbReference type="PROSITE" id="PS51352">
    <property type="entry name" value="THIOREDOXIN_2"/>
    <property type="match status" value="2"/>
</dbReference>
<evidence type="ECO:0000256" key="9">
    <source>
        <dbReference type="ARBA" id="ARBA00023186"/>
    </source>
</evidence>
<dbReference type="Pfam" id="PF00085">
    <property type="entry name" value="Thioredoxin"/>
    <property type="match status" value="1"/>
</dbReference>
<reference evidence="16" key="1">
    <citation type="submission" date="2025-08" db="UniProtKB">
        <authorList>
            <consortium name="Ensembl"/>
        </authorList>
    </citation>
    <scope>IDENTIFICATION</scope>
</reference>
<dbReference type="EC" id="5.3.4.1" evidence="4"/>
<evidence type="ECO:0000256" key="11">
    <source>
        <dbReference type="ARBA" id="ARBA00023284"/>
    </source>
</evidence>